<name>A0A3L6E8I9_MAIZE</name>
<protein>
    <submittedName>
        <fullName evidence="1">Uncharacterized protein</fullName>
    </submittedName>
</protein>
<comment type="caution">
    <text evidence="1">The sequence shown here is derived from an EMBL/GenBank/DDBJ whole genome shotgun (WGS) entry which is preliminary data.</text>
</comment>
<dbReference type="Proteomes" id="UP000251960">
    <property type="component" value="Chromosome 6"/>
</dbReference>
<organism evidence="1 2">
    <name type="scientific">Zea mays</name>
    <name type="common">Maize</name>
    <dbReference type="NCBI Taxonomy" id="4577"/>
    <lineage>
        <taxon>Eukaryota</taxon>
        <taxon>Viridiplantae</taxon>
        <taxon>Streptophyta</taxon>
        <taxon>Embryophyta</taxon>
        <taxon>Tracheophyta</taxon>
        <taxon>Spermatophyta</taxon>
        <taxon>Magnoliopsida</taxon>
        <taxon>Liliopsida</taxon>
        <taxon>Poales</taxon>
        <taxon>Poaceae</taxon>
        <taxon>PACMAD clade</taxon>
        <taxon>Panicoideae</taxon>
        <taxon>Andropogonodae</taxon>
        <taxon>Andropogoneae</taxon>
        <taxon>Tripsacinae</taxon>
        <taxon>Zea</taxon>
    </lineage>
</organism>
<dbReference type="AlphaFoldDB" id="A0A3L6E8I9"/>
<accession>A0A3L6E8I9</accession>
<evidence type="ECO:0000313" key="1">
    <source>
        <dbReference type="EMBL" id="PWZ16231.1"/>
    </source>
</evidence>
<proteinExistence type="predicted"/>
<evidence type="ECO:0000313" key="2">
    <source>
        <dbReference type="Proteomes" id="UP000251960"/>
    </source>
</evidence>
<gene>
    <name evidence="1" type="ORF">Zm00014a_007220</name>
</gene>
<reference evidence="1 2" key="1">
    <citation type="journal article" date="2018" name="Nat. Genet.">
        <title>Extensive intraspecific gene order and gene structural variations between Mo17 and other maize genomes.</title>
        <authorList>
            <person name="Sun S."/>
            <person name="Zhou Y."/>
            <person name="Chen J."/>
            <person name="Shi J."/>
            <person name="Zhao H."/>
            <person name="Zhao H."/>
            <person name="Song W."/>
            <person name="Zhang M."/>
            <person name="Cui Y."/>
            <person name="Dong X."/>
            <person name="Liu H."/>
            <person name="Ma X."/>
            <person name="Jiao Y."/>
            <person name="Wang B."/>
            <person name="Wei X."/>
            <person name="Stein J.C."/>
            <person name="Glaubitz J.C."/>
            <person name="Lu F."/>
            <person name="Yu G."/>
            <person name="Liang C."/>
            <person name="Fengler K."/>
            <person name="Li B."/>
            <person name="Rafalski A."/>
            <person name="Schnable P.S."/>
            <person name="Ware D.H."/>
            <person name="Buckler E.S."/>
            <person name="Lai J."/>
        </authorList>
    </citation>
    <scope>NUCLEOTIDE SEQUENCE [LARGE SCALE GENOMIC DNA]</scope>
    <source>
        <strain evidence="2">cv. Missouri 17</strain>
        <tissue evidence="1">Seedling</tissue>
    </source>
</reference>
<sequence length="59" mass="6046">MRSALQLLLPNAEAAVYIAGSVCAAFVANIDGHSDKLSPSMGGCSGFETEPICTTKTIS</sequence>
<dbReference type="EMBL" id="NCVQ01000007">
    <property type="protein sequence ID" value="PWZ16231.1"/>
    <property type="molecule type" value="Genomic_DNA"/>
</dbReference>